<dbReference type="Pfam" id="PF03721">
    <property type="entry name" value="UDPG_MGDP_dh_N"/>
    <property type="match status" value="1"/>
</dbReference>
<dbReference type="NCBIfam" id="TIGR03026">
    <property type="entry name" value="NDP-sugDHase"/>
    <property type="match status" value="1"/>
</dbReference>
<proteinExistence type="inferred from homology"/>
<evidence type="ECO:0000256" key="7">
    <source>
        <dbReference type="PIRNR" id="PIRNR000124"/>
    </source>
</evidence>
<evidence type="ECO:0000256" key="6">
    <source>
        <dbReference type="ARBA" id="ARBA00047473"/>
    </source>
</evidence>
<evidence type="ECO:0000256" key="3">
    <source>
        <dbReference type="ARBA" id="ARBA00012954"/>
    </source>
</evidence>
<keyword evidence="5 7" id="KW-0520">NAD</keyword>
<organism evidence="10 11">
    <name type="scientific">Paenibacillus radicis</name>
    <name type="common">ex Xue et al. 2023</name>
    <dbReference type="NCBI Taxonomy" id="2972489"/>
    <lineage>
        <taxon>Bacteria</taxon>
        <taxon>Bacillati</taxon>
        <taxon>Bacillota</taxon>
        <taxon>Bacilli</taxon>
        <taxon>Bacillales</taxon>
        <taxon>Paenibacillaceae</taxon>
        <taxon>Paenibacillus</taxon>
    </lineage>
</organism>
<gene>
    <name evidence="10" type="ORF">NV381_31440</name>
</gene>
<dbReference type="PIRSF" id="PIRSF500134">
    <property type="entry name" value="UDPglc_DH_bac"/>
    <property type="match status" value="1"/>
</dbReference>
<dbReference type="InterPro" id="IPR028357">
    <property type="entry name" value="UDPglc_DH_bac"/>
</dbReference>
<dbReference type="InterPro" id="IPR036220">
    <property type="entry name" value="UDP-Glc/GDP-Man_DH_C_sf"/>
</dbReference>
<comment type="similarity">
    <text evidence="2 7">Belongs to the UDP-glucose/GDP-mannose dehydrogenase family.</text>
</comment>
<dbReference type="SMART" id="SM00984">
    <property type="entry name" value="UDPG_MGDP_dh_C"/>
    <property type="match status" value="1"/>
</dbReference>
<evidence type="ECO:0000256" key="8">
    <source>
        <dbReference type="SAM" id="SignalP"/>
    </source>
</evidence>
<reference evidence="10 11" key="1">
    <citation type="submission" date="2022-08" db="EMBL/GenBank/DDBJ databases">
        <title>Paenibacillus endoradicis sp. nov., Paenibacillus radicibacter sp. nov and Paenibacillus pararadicis sp. nov., three cold-adapted plant growth-promoting bacteria isolated from root of Larix gmelinii in Great Khingan.</title>
        <authorList>
            <person name="Xue H."/>
        </authorList>
    </citation>
    <scope>NUCLEOTIDE SEQUENCE [LARGE SCALE GENOMIC DNA]</scope>
    <source>
        <strain evidence="10 11">N5-1-1-5</strain>
    </source>
</reference>
<dbReference type="Gene3D" id="1.20.5.100">
    <property type="entry name" value="Cytochrome c1, transmembrane anchor, C-terminal"/>
    <property type="match status" value="1"/>
</dbReference>
<dbReference type="RefSeq" id="WP_258217274.1">
    <property type="nucleotide sequence ID" value="NZ_JANQBD010000031.1"/>
</dbReference>
<keyword evidence="11" id="KW-1185">Reference proteome</keyword>
<dbReference type="Pfam" id="PF03720">
    <property type="entry name" value="UDPG_MGDP_dh_C"/>
    <property type="match status" value="1"/>
</dbReference>
<comment type="catalytic activity">
    <reaction evidence="6 7">
        <text>UDP-alpha-D-glucose + 2 NAD(+) + H2O = UDP-alpha-D-glucuronate + 2 NADH + 3 H(+)</text>
        <dbReference type="Rhea" id="RHEA:23596"/>
        <dbReference type="ChEBI" id="CHEBI:15377"/>
        <dbReference type="ChEBI" id="CHEBI:15378"/>
        <dbReference type="ChEBI" id="CHEBI:57540"/>
        <dbReference type="ChEBI" id="CHEBI:57945"/>
        <dbReference type="ChEBI" id="CHEBI:58052"/>
        <dbReference type="ChEBI" id="CHEBI:58885"/>
        <dbReference type="EC" id="1.1.1.22"/>
    </reaction>
</comment>
<dbReference type="InterPro" id="IPR014027">
    <property type="entry name" value="UDP-Glc/GDP-Man_DH_C"/>
</dbReference>
<comment type="pathway">
    <text evidence="1">Nucleotide-sugar biosynthesis; UDP-alpha-D-glucuronate biosynthesis; UDP-alpha-D-glucuronate from UDP-alpha-D-glucose: step 1/1.</text>
</comment>
<dbReference type="InterPro" id="IPR017476">
    <property type="entry name" value="UDP-Glc/GDP-Man"/>
</dbReference>
<dbReference type="PANTHER" id="PTHR43750:SF3">
    <property type="entry name" value="UDP-GLUCOSE 6-DEHYDROGENASE TUAD"/>
    <property type="match status" value="1"/>
</dbReference>
<dbReference type="SUPFAM" id="SSF51735">
    <property type="entry name" value="NAD(P)-binding Rossmann-fold domains"/>
    <property type="match status" value="1"/>
</dbReference>
<protein>
    <recommendedName>
        <fullName evidence="3 7">UDP-glucose 6-dehydrogenase</fullName>
        <ecNumber evidence="3 7">1.1.1.22</ecNumber>
    </recommendedName>
</protein>
<dbReference type="InterPro" id="IPR014026">
    <property type="entry name" value="UDP-Glc/GDP-Man_DH_dimer"/>
</dbReference>
<dbReference type="Pfam" id="PF00984">
    <property type="entry name" value="UDPG_MGDP_dh"/>
    <property type="match status" value="1"/>
</dbReference>
<feature type="signal peptide" evidence="8">
    <location>
        <begin position="1"/>
        <end position="21"/>
    </location>
</feature>
<feature type="chain" id="PRO_5045602666" description="UDP-glucose 6-dehydrogenase" evidence="8">
    <location>
        <begin position="22"/>
        <end position="445"/>
    </location>
</feature>
<dbReference type="EC" id="1.1.1.22" evidence="3 7"/>
<evidence type="ECO:0000256" key="1">
    <source>
        <dbReference type="ARBA" id="ARBA00004701"/>
    </source>
</evidence>
<dbReference type="PANTHER" id="PTHR43750">
    <property type="entry name" value="UDP-GLUCOSE 6-DEHYDROGENASE TUAD"/>
    <property type="match status" value="1"/>
</dbReference>
<evidence type="ECO:0000256" key="2">
    <source>
        <dbReference type="ARBA" id="ARBA00006601"/>
    </source>
</evidence>
<dbReference type="SUPFAM" id="SSF48179">
    <property type="entry name" value="6-phosphogluconate dehydrogenase C-terminal domain-like"/>
    <property type="match status" value="1"/>
</dbReference>
<evidence type="ECO:0000256" key="4">
    <source>
        <dbReference type="ARBA" id="ARBA00023002"/>
    </source>
</evidence>
<dbReference type="PIRSF" id="PIRSF000124">
    <property type="entry name" value="UDPglc_GDPman_dh"/>
    <property type="match status" value="1"/>
</dbReference>
<dbReference type="InterPro" id="IPR001732">
    <property type="entry name" value="UDP-Glc/GDP-Man_DH_N"/>
</dbReference>
<keyword evidence="4 7" id="KW-0560">Oxidoreductase</keyword>
<sequence length="445" mass="48402">MKNVVCIGCGYVGSVTSVAFAALGYHTVVIDVDSNKVEMINAGKSSLYEPGLEPLIQQVSGRTLFAVSTYEPIKEADIVFICVGTPSLVDGTADLTYVKMAAKQIGMALNPGKFTVIVNKSTVPVGTADLVTSILEEESGLQAEQDFAVVSNPEFLREGFALEDVMAPDRIVIGTSNERARKQMRLLYEPLIQLNSADQVVYFETDAKSAELIKYASNAFLAVKISYINEVAKLCEALNAHVPDVAKGMGLDSRIGSKFLQVSSGWSGSCFPKDTAELLATSFKYGSELSIVSAAITANLNMHLYCVDKIVRQLGDLRGKTIAILGLTFKPDTDDARATQATVIIRKLIELGAAIHVHDPMGMPMFSALNGDLPITYCNSGEEAAQGVDGLVLLTHWECYIKLDWQKIFLSMRHPYILDTRNFLDKKTLQELGFQYDGIGLGRLS</sequence>
<feature type="domain" description="UDP-glucose/GDP-mannose dehydrogenase C-terminal" evidence="9">
    <location>
        <begin position="323"/>
        <end position="426"/>
    </location>
</feature>
<keyword evidence="8" id="KW-0732">Signal</keyword>
<dbReference type="SUPFAM" id="SSF52413">
    <property type="entry name" value="UDP-glucose/GDP-mannose dehydrogenase C-terminal domain"/>
    <property type="match status" value="1"/>
</dbReference>
<dbReference type="InterPro" id="IPR036291">
    <property type="entry name" value="NAD(P)-bd_dom_sf"/>
</dbReference>
<evidence type="ECO:0000313" key="11">
    <source>
        <dbReference type="Proteomes" id="UP001300012"/>
    </source>
</evidence>
<name>A0ABT1YTR9_9BACL</name>
<evidence type="ECO:0000259" key="9">
    <source>
        <dbReference type="SMART" id="SM00984"/>
    </source>
</evidence>
<accession>A0ABT1YTR9</accession>
<evidence type="ECO:0000256" key="5">
    <source>
        <dbReference type="ARBA" id="ARBA00023027"/>
    </source>
</evidence>
<dbReference type="Gene3D" id="3.40.50.720">
    <property type="entry name" value="NAD(P)-binding Rossmann-like Domain"/>
    <property type="match status" value="2"/>
</dbReference>
<dbReference type="InterPro" id="IPR008927">
    <property type="entry name" value="6-PGluconate_DH-like_C_sf"/>
</dbReference>
<evidence type="ECO:0000313" key="10">
    <source>
        <dbReference type="EMBL" id="MCR8635729.1"/>
    </source>
</evidence>
<comment type="caution">
    <text evidence="10">The sequence shown here is derived from an EMBL/GenBank/DDBJ whole genome shotgun (WGS) entry which is preliminary data.</text>
</comment>
<dbReference type="Proteomes" id="UP001300012">
    <property type="component" value="Unassembled WGS sequence"/>
</dbReference>
<dbReference type="EMBL" id="JANQBD010000031">
    <property type="protein sequence ID" value="MCR8635729.1"/>
    <property type="molecule type" value="Genomic_DNA"/>
</dbReference>